<evidence type="ECO:0000256" key="3">
    <source>
        <dbReference type="ARBA" id="ARBA00023015"/>
    </source>
</evidence>
<evidence type="ECO:0000256" key="2">
    <source>
        <dbReference type="ARBA" id="ARBA00021245"/>
    </source>
</evidence>
<dbReference type="Gene3D" id="1.10.10.10">
    <property type="entry name" value="Winged helix-like DNA-binding domain superfamily/Winged helix DNA-binding domain"/>
    <property type="match status" value="1"/>
</dbReference>
<keyword evidence="6" id="KW-0804">Transcription</keyword>
<dbReference type="InterPro" id="IPR007627">
    <property type="entry name" value="RNA_pol_sigma70_r2"/>
</dbReference>
<dbReference type="InterPro" id="IPR013249">
    <property type="entry name" value="RNA_pol_sigma70_r4_t2"/>
</dbReference>
<protein>
    <recommendedName>
        <fullName evidence="2">RNA polymerase sigma factor SigS</fullName>
    </recommendedName>
</protein>
<dbReference type="PIRSF" id="PIRSF002939">
    <property type="entry name" value="RNA_polymerase_sigma-H_factor"/>
    <property type="match status" value="1"/>
</dbReference>
<dbReference type="InterPro" id="IPR039425">
    <property type="entry name" value="RNA_pol_sigma-70-like"/>
</dbReference>
<evidence type="ECO:0000256" key="6">
    <source>
        <dbReference type="ARBA" id="ARBA00023163"/>
    </source>
</evidence>
<dbReference type="Gene3D" id="1.10.1740.10">
    <property type="match status" value="1"/>
</dbReference>
<evidence type="ECO:0000313" key="11">
    <source>
        <dbReference type="Proteomes" id="UP000636755"/>
    </source>
</evidence>
<dbReference type="Proteomes" id="UP000636755">
    <property type="component" value="Unassembled WGS sequence"/>
</dbReference>
<comment type="caution">
    <text evidence="10">The sequence shown here is derived from an EMBL/GenBank/DDBJ whole genome shotgun (WGS) entry which is preliminary data.</text>
</comment>
<evidence type="ECO:0000256" key="7">
    <source>
        <dbReference type="ARBA" id="ARBA00024701"/>
    </source>
</evidence>
<reference evidence="10 11" key="1">
    <citation type="submission" date="2020-08" db="EMBL/GenBank/DDBJ databases">
        <title>Genome public.</title>
        <authorList>
            <person name="Liu C."/>
            <person name="Sun Q."/>
        </authorList>
    </citation>
    <scope>NUCLEOTIDE SEQUENCE [LARGE SCALE GENOMIC DNA]</scope>
    <source>
        <strain evidence="10 11">NSJ-71</strain>
    </source>
</reference>
<dbReference type="EMBL" id="JACOPS010000004">
    <property type="protein sequence ID" value="MBC5728587.1"/>
    <property type="molecule type" value="Genomic_DNA"/>
</dbReference>
<dbReference type="NCBIfam" id="TIGR02937">
    <property type="entry name" value="sigma70-ECF"/>
    <property type="match status" value="1"/>
</dbReference>
<dbReference type="InterPro" id="IPR016032">
    <property type="entry name" value="Sig_transdc_resp-reg_C-effctor"/>
</dbReference>
<comment type="function">
    <text evidence="7">Sigma factors are initiation factors that promote the attachment of RNA polymerase to specific initiation sites and are then released. Sigma-S contributes to the protection against external stress, thus playing a role in cellular fitness and survival.</text>
</comment>
<evidence type="ECO:0000259" key="9">
    <source>
        <dbReference type="Pfam" id="PF08281"/>
    </source>
</evidence>
<evidence type="ECO:0000259" key="8">
    <source>
        <dbReference type="Pfam" id="PF04542"/>
    </source>
</evidence>
<evidence type="ECO:0000313" key="10">
    <source>
        <dbReference type="EMBL" id="MBC5728587.1"/>
    </source>
</evidence>
<sequence length="198" mass="22127">MSESLKNLSELSDAKLAELVKSGNDSAFDVLTLRYLRNIGFLAKKYSADGYERNDFVQEGLLGLLYACRTFDSNNKASFKSYVDIVAKRRFISIVRKAQRQKAVPSSSLVSLDADNDELGGESTDPEQLMLAKEHYSLLLDELKTLLSEREYTVLMLYCGGMSYVEAAKKLGISAKSADNALQRAKKKISLHYMSLKD</sequence>
<dbReference type="SUPFAM" id="SSF46894">
    <property type="entry name" value="C-terminal effector domain of the bipartite response regulators"/>
    <property type="match status" value="1"/>
</dbReference>
<dbReference type="SUPFAM" id="SSF88946">
    <property type="entry name" value="Sigma2 domain of RNA polymerase sigma factors"/>
    <property type="match status" value="1"/>
</dbReference>
<proteinExistence type="inferred from homology"/>
<comment type="similarity">
    <text evidence="1">Belongs to the sigma-70 factor family.</text>
</comment>
<keyword evidence="3" id="KW-0805">Transcription regulation</keyword>
<dbReference type="PANTHER" id="PTHR43133">
    <property type="entry name" value="RNA POLYMERASE ECF-TYPE SIGMA FACTO"/>
    <property type="match status" value="1"/>
</dbReference>
<feature type="domain" description="RNA polymerase sigma-70 region 2" evidence="8">
    <location>
        <begin position="34"/>
        <end position="100"/>
    </location>
</feature>
<dbReference type="RefSeq" id="WP_186935697.1">
    <property type="nucleotide sequence ID" value="NZ_JACOPS010000004.1"/>
</dbReference>
<gene>
    <name evidence="10" type="ORF">H8R91_08685</name>
</gene>
<feature type="domain" description="RNA polymerase sigma factor 70 region 4 type 2" evidence="9">
    <location>
        <begin position="140"/>
        <end position="189"/>
    </location>
</feature>
<keyword evidence="5" id="KW-0238">DNA-binding</keyword>
<evidence type="ECO:0000256" key="1">
    <source>
        <dbReference type="ARBA" id="ARBA00007788"/>
    </source>
</evidence>
<dbReference type="PANTHER" id="PTHR43133:SF8">
    <property type="entry name" value="RNA POLYMERASE SIGMA FACTOR HI_1459-RELATED"/>
    <property type="match status" value="1"/>
</dbReference>
<evidence type="ECO:0000256" key="5">
    <source>
        <dbReference type="ARBA" id="ARBA00023125"/>
    </source>
</evidence>
<dbReference type="Pfam" id="PF08281">
    <property type="entry name" value="Sigma70_r4_2"/>
    <property type="match status" value="1"/>
</dbReference>
<evidence type="ECO:0000256" key="4">
    <source>
        <dbReference type="ARBA" id="ARBA00023082"/>
    </source>
</evidence>
<dbReference type="InterPro" id="IPR036388">
    <property type="entry name" value="WH-like_DNA-bd_sf"/>
</dbReference>
<accession>A0ABR7HM62</accession>
<organism evidence="10 11">
    <name type="scientific">Ruminococcus intestinalis</name>
    <dbReference type="NCBI Taxonomy" id="2763066"/>
    <lineage>
        <taxon>Bacteria</taxon>
        <taxon>Bacillati</taxon>
        <taxon>Bacillota</taxon>
        <taxon>Clostridia</taxon>
        <taxon>Eubacteriales</taxon>
        <taxon>Oscillospiraceae</taxon>
        <taxon>Ruminococcus</taxon>
    </lineage>
</organism>
<keyword evidence="4" id="KW-0731">Sigma factor</keyword>
<dbReference type="Pfam" id="PF04542">
    <property type="entry name" value="Sigma70_r2"/>
    <property type="match status" value="1"/>
</dbReference>
<dbReference type="InterPro" id="IPR013325">
    <property type="entry name" value="RNA_pol_sigma_r2"/>
</dbReference>
<dbReference type="InterPro" id="IPR014284">
    <property type="entry name" value="RNA_pol_sigma-70_dom"/>
</dbReference>
<name>A0ABR7HM62_9FIRM</name>
<dbReference type="InterPro" id="IPR016371">
    <property type="entry name" value="RNA_pol_sigma-H_factor"/>
</dbReference>
<keyword evidence="11" id="KW-1185">Reference proteome</keyword>